<dbReference type="SUPFAM" id="SSF53383">
    <property type="entry name" value="PLP-dependent transferases"/>
    <property type="match status" value="1"/>
</dbReference>
<dbReference type="InterPro" id="IPR000653">
    <property type="entry name" value="DegT/StrS_aminotransferase"/>
</dbReference>
<dbReference type="EMBL" id="CAMAPB010000003">
    <property type="protein sequence ID" value="CAH9051397.1"/>
    <property type="molecule type" value="Genomic_DNA"/>
</dbReference>
<dbReference type="GO" id="GO:0030170">
    <property type="term" value="F:pyridoxal phosphate binding"/>
    <property type="evidence" value="ECO:0007669"/>
    <property type="project" value="TreeGrafter"/>
</dbReference>
<dbReference type="InterPro" id="IPR026385">
    <property type="entry name" value="LegC-like"/>
</dbReference>
<dbReference type="PANTHER" id="PTHR30244:SF30">
    <property type="entry name" value="BLR5990 PROTEIN"/>
    <property type="match status" value="1"/>
</dbReference>
<dbReference type="AlphaFoldDB" id="A0A9W4QSY5"/>
<keyword evidence="6" id="KW-1185">Reference proteome</keyword>
<keyword evidence="1 3" id="KW-0663">Pyridoxal phosphate</keyword>
<gene>
    <name evidence="5" type="primary">epsN</name>
    <name evidence="5" type="ORF">PSEHALCIP103_00395</name>
</gene>
<proteinExistence type="inferred from homology"/>
<keyword evidence="5" id="KW-0032">Aminotransferase</keyword>
<name>A0A9W4QSY5_PSEHA</name>
<dbReference type="EC" id="2.6.1.-" evidence="5"/>
<organism evidence="5 6">
    <name type="scientific">Pseudoalteromonas haloplanktis</name>
    <name type="common">Alteromonas haloplanktis</name>
    <dbReference type="NCBI Taxonomy" id="228"/>
    <lineage>
        <taxon>Bacteria</taxon>
        <taxon>Pseudomonadati</taxon>
        <taxon>Pseudomonadota</taxon>
        <taxon>Gammaproteobacteria</taxon>
        <taxon>Alteromonadales</taxon>
        <taxon>Pseudoalteromonadaceae</taxon>
        <taxon>Pseudoalteromonas</taxon>
    </lineage>
</organism>
<feature type="modified residue" description="N6-(pyridoxal phosphate)lysine" evidence="3">
    <location>
        <position position="214"/>
    </location>
</feature>
<dbReference type="NCBIfam" id="TIGR04181">
    <property type="entry name" value="NHT_00031"/>
    <property type="match status" value="1"/>
</dbReference>
<evidence type="ECO:0000313" key="5">
    <source>
        <dbReference type="EMBL" id="CAH9051397.1"/>
    </source>
</evidence>
<dbReference type="InterPro" id="IPR015424">
    <property type="entry name" value="PyrdxlP-dep_Trfase"/>
</dbReference>
<dbReference type="PIRSF" id="PIRSF000390">
    <property type="entry name" value="PLP_StrS"/>
    <property type="match status" value="1"/>
</dbReference>
<dbReference type="CDD" id="cd00616">
    <property type="entry name" value="AHBA_syn"/>
    <property type="match status" value="1"/>
</dbReference>
<dbReference type="PANTHER" id="PTHR30244">
    <property type="entry name" value="TRANSAMINASE"/>
    <property type="match status" value="1"/>
</dbReference>
<evidence type="ECO:0000256" key="2">
    <source>
        <dbReference type="PIRSR" id="PIRSR000390-1"/>
    </source>
</evidence>
<dbReference type="Proteomes" id="UP001152447">
    <property type="component" value="Unassembled WGS sequence"/>
</dbReference>
<comment type="caution">
    <text evidence="5">The sequence shown here is derived from an EMBL/GenBank/DDBJ whole genome shotgun (WGS) entry which is preliminary data.</text>
</comment>
<accession>A0A9W4QSY5</accession>
<dbReference type="Pfam" id="PF01041">
    <property type="entry name" value="DegT_DnrJ_EryC1"/>
    <property type="match status" value="1"/>
</dbReference>
<keyword evidence="5" id="KW-0808">Transferase</keyword>
<dbReference type="Gene3D" id="3.40.640.10">
    <property type="entry name" value="Type I PLP-dependent aspartate aminotransferase-like (Major domain)"/>
    <property type="match status" value="1"/>
</dbReference>
<dbReference type="InterPro" id="IPR015422">
    <property type="entry name" value="PyrdxlP-dep_Trfase_small"/>
</dbReference>
<evidence type="ECO:0000256" key="4">
    <source>
        <dbReference type="RuleBase" id="RU004508"/>
    </source>
</evidence>
<evidence type="ECO:0000256" key="1">
    <source>
        <dbReference type="ARBA" id="ARBA00022898"/>
    </source>
</evidence>
<dbReference type="InterPro" id="IPR015421">
    <property type="entry name" value="PyrdxlP-dep_Trfase_major"/>
</dbReference>
<dbReference type="Gene3D" id="3.90.1150.10">
    <property type="entry name" value="Aspartate Aminotransferase, domain 1"/>
    <property type="match status" value="1"/>
</dbReference>
<evidence type="ECO:0000256" key="3">
    <source>
        <dbReference type="PIRSR" id="PIRSR000390-2"/>
    </source>
</evidence>
<dbReference type="GO" id="GO:0000271">
    <property type="term" value="P:polysaccharide biosynthetic process"/>
    <property type="evidence" value="ECO:0007669"/>
    <property type="project" value="TreeGrafter"/>
</dbReference>
<dbReference type="GO" id="GO:0008483">
    <property type="term" value="F:transaminase activity"/>
    <property type="evidence" value="ECO:0007669"/>
    <property type="project" value="UniProtKB-KW"/>
</dbReference>
<reference evidence="5" key="1">
    <citation type="submission" date="2022-07" db="EMBL/GenBank/DDBJ databases">
        <authorList>
            <person name="Criscuolo A."/>
        </authorList>
    </citation>
    <scope>NUCLEOTIDE SEQUENCE</scope>
    <source>
        <strain evidence="5">CIP103197</strain>
    </source>
</reference>
<comment type="similarity">
    <text evidence="4">Belongs to the DegT/DnrJ/EryC1 family.</text>
</comment>
<evidence type="ECO:0000313" key="6">
    <source>
        <dbReference type="Proteomes" id="UP001152447"/>
    </source>
</evidence>
<protein>
    <submittedName>
        <fullName evidence="5">Pyridoxal phosphate-dependent aminotransferase EpsN</fullName>
        <ecNumber evidence="5">2.6.1.-</ecNumber>
    </submittedName>
</protein>
<sequence length="381" mass="42576">MITNQLISFIQEYYKTRDFIPLHAPVFEGNERKYVLDTLDSTFVSSVGRYVDEFEKQVADYTKAKHAIATVNGTAALHTALYLSGVKTGDLVITQALTFVATCNAIAYLGADPVFVDVNRETLGLCPKALLNYLEEHCEIRDQVCYHKNGARVSAAVVMHTFGHPAKVVELKKVCDGYFIELIEDAAESLGSLYRGQHTGTFATMSALSFNGNKVITTGGGGMILCNEDSVSHRAKHLTTTAKQPHPYEFYHDEIAFNYRMPNINAALGCAQLEQLNKYIENKRMLASLYQSELVASDLEFIVEPQHARSNYWLNAVLCPSKQYRDEMLSKTNQAGVMTRPVWQLMHTLPMFKNSLRGPLINSVFLAERLVNLPSSVSISR</sequence>
<feature type="active site" description="Proton acceptor" evidence="2">
    <location>
        <position position="214"/>
    </location>
</feature>